<comment type="cofactor">
    <cofactor evidence="1">
        <name>FAD</name>
        <dbReference type="ChEBI" id="CHEBI:57692"/>
    </cofactor>
</comment>
<dbReference type="AlphaFoldDB" id="A0A364KL23"/>
<sequence length="615" mass="70725">MAPSIIPTDPADFVYKEVQKSDVKITANGTESHLNGFYSSPVHLDPAYQIVEQPIGTRRPIRIACMGAGYSGLMMAIMFSETMKDKNAELVIYERNKDLGGTWLENRYPGCKCDIPAHNYAYSFAPNPEWPNYYATSQQIHEYMHQVADKYDCNKYIKYEHSIKSAIWNENNAKWAIRVQKGDGSIVEDNVDVFINAGGVLNNWKWPNIEGLHNFKGKLIHSARWDEDYDFTGKRVASIGIGSSGIQIVPQLAKVVNSMDVYIRTQTWISPAPGINEPTAKDPDMDPDYNFTKETLELFKDPEVLREYRVAIMDRRIENFKRAIADSDVQKRAQEMFRKSMIERLGDSEKGRKAAEYLLPDFPVGCRRQTPGPGFLEAVTQKNIELRWDDVVRVTERGIVTRSGETKEYDVIVCATGFDTSFKPSFPLVGRKGVDLAQKWNTEQPKAYFGFSVPDMPNYFCFIGPNSPISNGSLILGIQATAVYIYKWLEKLQTEMIRSFEVRDDANEEYNQHMQRYLERTVWTRGCRSWYKRGTVDGPVVAIYGGTSFHFMEAIKNPRWEDFVMDRMPEARFNRYAYLGNGFTRRERKGESVGATQTLDFQEYWRLFVHPEIHD</sequence>
<dbReference type="GO" id="GO:0004499">
    <property type="term" value="F:N,N-dimethylaniline monooxygenase activity"/>
    <property type="evidence" value="ECO:0007669"/>
    <property type="project" value="InterPro"/>
</dbReference>
<dbReference type="Proteomes" id="UP000249363">
    <property type="component" value="Unassembled WGS sequence"/>
</dbReference>
<dbReference type="GO" id="GO:0050660">
    <property type="term" value="F:flavin adenine dinucleotide binding"/>
    <property type="evidence" value="ECO:0007669"/>
    <property type="project" value="InterPro"/>
</dbReference>
<protein>
    <recommendedName>
        <fullName evidence="8">FAD/NAD(P)-binding domain-containing protein</fullName>
    </recommendedName>
</protein>
<keyword evidence="4" id="KW-0274">FAD</keyword>
<name>A0A364KL23_TALAM</name>
<evidence type="ECO:0000256" key="2">
    <source>
        <dbReference type="ARBA" id="ARBA00010139"/>
    </source>
</evidence>
<dbReference type="Gene3D" id="3.50.50.60">
    <property type="entry name" value="FAD/NAD(P)-binding domain"/>
    <property type="match status" value="2"/>
</dbReference>
<dbReference type="InterPro" id="IPR036188">
    <property type="entry name" value="FAD/NAD-bd_sf"/>
</dbReference>
<evidence type="ECO:0000256" key="3">
    <source>
        <dbReference type="ARBA" id="ARBA00022630"/>
    </source>
</evidence>
<dbReference type="GeneID" id="63789478"/>
<dbReference type="Pfam" id="PF00743">
    <property type="entry name" value="FMO-like"/>
    <property type="match status" value="1"/>
</dbReference>
<dbReference type="EMBL" id="MIKG01000001">
    <property type="protein sequence ID" value="RAO64249.1"/>
    <property type="molecule type" value="Genomic_DNA"/>
</dbReference>
<dbReference type="SUPFAM" id="SSF51905">
    <property type="entry name" value="FAD/NAD(P)-binding domain"/>
    <property type="match status" value="3"/>
</dbReference>
<dbReference type="GO" id="GO:0050661">
    <property type="term" value="F:NADP binding"/>
    <property type="evidence" value="ECO:0007669"/>
    <property type="project" value="InterPro"/>
</dbReference>
<keyword evidence="3" id="KW-0285">Flavoprotein</keyword>
<accession>A0A364KL23</accession>
<evidence type="ECO:0000313" key="7">
    <source>
        <dbReference type="Proteomes" id="UP000249363"/>
    </source>
</evidence>
<evidence type="ECO:0000256" key="5">
    <source>
        <dbReference type="ARBA" id="ARBA00023002"/>
    </source>
</evidence>
<dbReference type="RefSeq" id="XP_040728766.1">
    <property type="nucleotide sequence ID" value="XM_040874775.1"/>
</dbReference>
<dbReference type="InterPro" id="IPR051209">
    <property type="entry name" value="FAD-bind_Monooxygenase_sf"/>
</dbReference>
<comment type="caution">
    <text evidence="6">The sequence shown here is derived from an EMBL/GenBank/DDBJ whole genome shotgun (WGS) entry which is preliminary data.</text>
</comment>
<evidence type="ECO:0000313" key="6">
    <source>
        <dbReference type="EMBL" id="RAO64249.1"/>
    </source>
</evidence>
<evidence type="ECO:0000256" key="1">
    <source>
        <dbReference type="ARBA" id="ARBA00001974"/>
    </source>
</evidence>
<evidence type="ECO:0008006" key="8">
    <source>
        <dbReference type="Google" id="ProtNLM"/>
    </source>
</evidence>
<keyword evidence="7" id="KW-1185">Reference proteome</keyword>
<dbReference type="InterPro" id="IPR020946">
    <property type="entry name" value="Flavin_mOase-like"/>
</dbReference>
<reference evidence="6 7" key="1">
    <citation type="journal article" date="2017" name="Biotechnol. Biofuels">
        <title>Differential beta-glucosidase expression as a function of carbon source availability in Talaromyces amestolkiae: a genomic and proteomic approach.</title>
        <authorList>
            <person name="de Eugenio L.I."/>
            <person name="Mendez-Liter J.A."/>
            <person name="Nieto-Dominguez M."/>
            <person name="Alonso L."/>
            <person name="Gil-Munoz J."/>
            <person name="Barriuso J."/>
            <person name="Prieto A."/>
            <person name="Martinez M.J."/>
        </authorList>
    </citation>
    <scope>NUCLEOTIDE SEQUENCE [LARGE SCALE GENOMIC DNA]</scope>
    <source>
        <strain evidence="6 7">CIB</strain>
    </source>
</reference>
<comment type="similarity">
    <text evidence="2">Belongs to the FAD-binding monooxygenase family.</text>
</comment>
<organism evidence="6 7">
    <name type="scientific">Talaromyces amestolkiae</name>
    <dbReference type="NCBI Taxonomy" id="1196081"/>
    <lineage>
        <taxon>Eukaryota</taxon>
        <taxon>Fungi</taxon>
        <taxon>Dikarya</taxon>
        <taxon>Ascomycota</taxon>
        <taxon>Pezizomycotina</taxon>
        <taxon>Eurotiomycetes</taxon>
        <taxon>Eurotiomycetidae</taxon>
        <taxon>Eurotiales</taxon>
        <taxon>Trichocomaceae</taxon>
        <taxon>Talaromyces</taxon>
        <taxon>Talaromyces sect. Talaromyces</taxon>
    </lineage>
</organism>
<dbReference type="PANTHER" id="PTHR42877:SF8">
    <property type="entry name" value="MONOOXYGENASE"/>
    <property type="match status" value="1"/>
</dbReference>
<dbReference type="OrthoDB" id="74360at2759"/>
<dbReference type="PANTHER" id="PTHR42877">
    <property type="entry name" value="L-ORNITHINE N(5)-MONOOXYGENASE-RELATED"/>
    <property type="match status" value="1"/>
</dbReference>
<gene>
    <name evidence="6" type="ORF">BHQ10_000261</name>
</gene>
<evidence type="ECO:0000256" key="4">
    <source>
        <dbReference type="ARBA" id="ARBA00022827"/>
    </source>
</evidence>
<proteinExistence type="inferred from homology"/>
<keyword evidence="5" id="KW-0560">Oxidoreductase</keyword>